<sequence length="384" mass="42963">MAEEPRYSTQGAYGLKKCHDSKSAIVDIIFVHGLTGNRETTWTDKDSKVFWPETLLPSDIPDARILTFGYDADIVHFLATASQNRIGNHAQNFINVLSQLREKSETNDRPIIFVAHSLGGLVVENALLSSKNSAERHLQQIVECTVGITFLGTPHCGSDLANWAKIFGRVITMFKRTNTRLLETLSPDSEVLAWIQKDFHTMLRSRQEEGKEPPKITCFYEELPIHGIGEIVPMHSAILPSYNSIGIHKNHMDMAKFSEAEDPGYLAVSIEIWRWVKDIKTQRQLIESHQSPDVEALNRQQYYPQYPVGANPLHQGQQALPANTERGIPTFEAYMAQFGRGFCQPGYSQPVFQGGNTISGQAGSGHGRVVQGNNIRADRDVTFS</sequence>
<reference evidence="11" key="1">
    <citation type="journal article" date="2016" name="Genome Announc.">
        <title>Draft genome sequences of fungus Aspergillus calidoustus.</title>
        <authorList>
            <person name="Horn F."/>
            <person name="Linde J."/>
            <person name="Mattern D.J."/>
            <person name="Walther G."/>
            <person name="Guthke R."/>
            <person name="Scherlach K."/>
            <person name="Martin K."/>
            <person name="Brakhage A.A."/>
            <person name="Petzke L."/>
            <person name="Valiante V."/>
        </authorList>
    </citation>
    <scope>NUCLEOTIDE SEQUENCE [LARGE SCALE GENOMIC DNA]</scope>
    <source>
        <strain evidence="11">SF006504</strain>
    </source>
</reference>
<name>A0A0U5FXW3_ASPCI</name>
<dbReference type="PANTHER" id="PTHR48182:SF2">
    <property type="entry name" value="PROTEIN SERAC1"/>
    <property type="match status" value="1"/>
</dbReference>
<evidence type="ECO:0000256" key="1">
    <source>
        <dbReference type="ARBA" id="ARBA00004173"/>
    </source>
</evidence>
<dbReference type="InterPro" id="IPR029058">
    <property type="entry name" value="AB_hydrolase_fold"/>
</dbReference>
<evidence type="ECO:0000256" key="2">
    <source>
        <dbReference type="ARBA" id="ARBA00004240"/>
    </source>
</evidence>
<dbReference type="PANTHER" id="PTHR48182">
    <property type="entry name" value="PROTEIN SERAC1"/>
    <property type="match status" value="1"/>
</dbReference>
<dbReference type="EMBL" id="CDMC01000004">
    <property type="protein sequence ID" value="CEL04195.1"/>
    <property type="molecule type" value="Genomic_DNA"/>
</dbReference>
<keyword evidence="5" id="KW-0256">Endoplasmic reticulum</keyword>
<accession>A0A0U5FXW3</accession>
<evidence type="ECO:0000313" key="11">
    <source>
        <dbReference type="Proteomes" id="UP000054771"/>
    </source>
</evidence>
<dbReference type="Proteomes" id="UP000054771">
    <property type="component" value="Unassembled WGS sequence"/>
</dbReference>
<evidence type="ECO:0000256" key="6">
    <source>
        <dbReference type="ARBA" id="ARBA00023128"/>
    </source>
</evidence>
<keyword evidence="11" id="KW-1185">Reference proteome</keyword>
<evidence type="ECO:0000313" key="10">
    <source>
        <dbReference type="EMBL" id="CEL04195.1"/>
    </source>
</evidence>
<evidence type="ECO:0000256" key="5">
    <source>
        <dbReference type="ARBA" id="ARBA00022824"/>
    </source>
</evidence>
<dbReference type="Pfam" id="PF05057">
    <property type="entry name" value="DUF676"/>
    <property type="match status" value="1"/>
</dbReference>
<evidence type="ECO:0000256" key="4">
    <source>
        <dbReference type="ARBA" id="ARBA00007920"/>
    </source>
</evidence>
<dbReference type="InterPro" id="IPR052374">
    <property type="entry name" value="SERAC1"/>
</dbReference>
<dbReference type="GO" id="GO:0005739">
    <property type="term" value="C:mitochondrion"/>
    <property type="evidence" value="ECO:0007669"/>
    <property type="project" value="UniProtKB-SubCell"/>
</dbReference>
<keyword evidence="7" id="KW-0472">Membrane</keyword>
<dbReference type="GO" id="GO:0005783">
    <property type="term" value="C:endoplasmic reticulum"/>
    <property type="evidence" value="ECO:0007669"/>
    <property type="project" value="UniProtKB-SubCell"/>
</dbReference>
<dbReference type="GO" id="GO:0016020">
    <property type="term" value="C:membrane"/>
    <property type="evidence" value="ECO:0007669"/>
    <property type="project" value="UniProtKB-SubCell"/>
</dbReference>
<dbReference type="OrthoDB" id="427518at2759"/>
<protein>
    <recommendedName>
        <fullName evidence="9">DUF676 domain-containing protein</fullName>
    </recommendedName>
</protein>
<evidence type="ECO:0000256" key="3">
    <source>
        <dbReference type="ARBA" id="ARBA00004370"/>
    </source>
</evidence>
<gene>
    <name evidence="10" type="ORF">ASPCAL05326</name>
</gene>
<feature type="region of interest" description="Disordered" evidence="8">
    <location>
        <begin position="358"/>
        <end position="384"/>
    </location>
</feature>
<comment type="subcellular location">
    <subcellularLocation>
        <location evidence="2">Endoplasmic reticulum</location>
    </subcellularLocation>
    <subcellularLocation>
        <location evidence="3">Membrane</location>
    </subcellularLocation>
    <subcellularLocation>
        <location evidence="1">Mitochondrion</location>
    </subcellularLocation>
</comment>
<keyword evidence="6" id="KW-0496">Mitochondrion</keyword>
<proteinExistence type="inferred from homology"/>
<dbReference type="InterPro" id="IPR007751">
    <property type="entry name" value="DUF676_lipase-like"/>
</dbReference>
<evidence type="ECO:0000259" key="9">
    <source>
        <dbReference type="Pfam" id="PF05057"/>
    </source>
</evidence>
<dbReference type="Gene3D" id="3.40.50.1820">
    <property type="entry name" value="alpha/beta hydrolase"/>
    <property type="match status" value="1"/>
</dbReference>
<dbReference type="SUPFAM" id="SSF53474">
    <property type="entry name" value="alpha/beta-Hydrolases"/>
    <property type="match status" value="1"/>
</dbReference>
<comment type="similarity">
    <text evidence="4">Belongs to the putative lipase ROG1 family.</text>
</comment>
<organism evidence="10 11">
    <name type="scientific">Aspergillus calidoustus</name>
    <dbReference type="NCBI Taxonomy" id="454130"/>
    <lineage>
        <taxon>Eukaryota</taxon>
        <taxon>Fungi</taxon>
        <taxon>Dikarya</taxon>
        <taxon>Ascomycota</taxon>
        <taxon>Pezizomycotina</taxon>
        <taxon>Eurotiomycetes</taxon>
        <taxon>Eurotiomycetidae</taxon>
        <taxon>Eurotiales</taxon>
        <taxon>Aspergillaceae</taxon>
        <taxon>Aspergillus</taxon>
        <taxon>Aspergillus subgen. Nidulantes</taxon>
    </lineage>
</organism>
<feature type="domain" description="DUF676" evidence="9">
    <location>
        <begin position="28"/>
        <end position="164"/>
    </location>
</feature>
<evidence type="ECO:0000256" key="8">
    <source>
        <dbReference type="SAM" id="MobiDB-lite"/>
    </source>
</evidence>
<dbReference type="AlphaFoldDB" id="A0A0U5FXW3"/>
<evidence type="ECO:0000256" key="7">
    <source>
        <dbReference type="ARBA" id="ARBA00023136"/>
    </source>
</evidence>
<dbReference type="OMA" id="HANHSAM"/>